<gene>
    <name evidence="1" type="ORF">QNI14_13100</name>
</gene>
<evidence type="ECO:0000313" key="2">
    <source>
        <dbReference type="Proteomes" id="UP001321481"/>
    </source>
</evidence>
<name>A0ABT6ZGW8_9MICO</name>
<organism evidence="1 2">
    <name type="scientific">Microbacterium dauci</name>
    <dbReference type="NCBI Taxonomy" id="3048008"/>
    <lineage>
        <taxon>Bacteria</taxon>
        <taxon>Bacillati</taxon>
        <taxon>Actinomycetota</taxon>
        <taxon>Actinomycetes</taxon>
        <taxon>Micrococcales</taxon>
        <taxon>Microbacteriaceae</taxon>
        <taxon>Microbacterium</taxon>
    </lineage>
</organism>
<dbReference type="EMBL" id="JASJND010000007">
    <property type="protein sequence ID" value="MDJ1115384.1"/>
    <property type="molecule type" value="Genomic_DNA"/>
</dbReference>
<protein>
    <submittedName>
        <fullName evidence="1">Uncharacterized protein</fullName>
    </submittedName>
</protein>
<accession>A0ABT6ZGW8</accession>
<sequence length="165" mass="18672">MIREASLGGMFSDPNPPHYSNLPWVNPTAVEGYESTVQSQNIVHQILGSRFPDVTFRPATLRTGTLTLHFNSTQEAMRAETLHRYGQVLALDLKLPHGLSDRWTPDGSRAGNEDERRSLLGSAEMFYVVSGDVTRTLTSTQSWRLRVDYQEVDGPNARRLWGVWR</sequence>
<dbReference type="Proteomes" id="UP001321481">
    <property type="component" value="Unassembled WGS sequence"/>
</dbReference>
<keyword evidence="2" id="KW-1185">Reference proteome</keyword>
<evidence type="ECO:0000313" key="1">
    <source>
        <dbReference type="EMBL" id="MDJ1115384.1"/>
    </source>
</evidence>
<proteinExistence type="predicted"/>
<reference evidence="1 2" key="1">
    <citation type="submission" date="2023-05" db="EMBL/GenBank/DDBJ databases">
        <title>Microbacterium dauci sp.nov., Isolated from Carrot Rhizosphere Soil.</title>
        <authorList>
            <person name="Xiao Z."/>
            <person name="Zheng J."/>
        </authorList>
    </citation>
    <scope>NUCLEOTIDE SEQUENCE [LARGE SCALE GENOMIC DNA]</scope>
    <source>
        <strain evidence="1 2">LX3-4</strain>
    </source>
</reference>
<comment type="caution">
    <text evidence="1">The sequence shown here is derived from an EMBL/GenBank/DDBJ whole genome shotgun (WGS) entry which is preliminary data.</text>
</comment>
<dbReference type="RefSeq" id="WP_283717062.1">
    <property type="nucleotide sequence ID" value="NZ_JASJND010000007.1"/>
</dbReference>